<evidence type="ECO:0000313" key="11">
    <source>
        <dbReference type="EMBL" id="CRI50026.1"/>
    </source>
</evidence>
<accession>A0A0F7XAS0</accession>
<dbReference type="GO" id="GO:0043590">
    <property type="term" value="C:bacterial nucleoid"/>
    <property type="evidence" value="ECO:0007669"/>
    <property type="project" value="UniProtKB-UniRule"/>
</dbReference>
<dbReference type="EMBL" id="LN847223">
    <property type="protein sequence ID" value="CRI45505.1"/>
    <property type="molecule type" value="Genomic_DNA"/>
</dbReference>
<sequence>MGSGYAKKKKEAKIMEQQFLEMEASLLEKRYEGQAGNGLVSVVINGKCDLISVKVQPTCLDPEDPEVIEDLFRAAFKLAKEQMDQEMSLMRSTMPF</sequence>
<keyword evidence="1 2" id="KW-0238">DNA-binding</keyword>
<dbReference type="EMBL" id="LN847249">
    <property type="protein sequence ID" value="CRI52317.1"/>
    <property type="molecule type" value="Genomic_DNA"/>
</dbReference>
<dbReference type="OrthoDB" id="19046at2"/>
<dbReference type="Pfam" id="PF02575">
    <property type="entry name" value="YbaB_DNA_bd"/>
    <property type="match status" value="1"/>
</dbReference>
<keyword evidence="2" id="KW-0963">Cytoplasm</keyword>
<evidence type="ECO:0000313" key="7">
    <source>
        <dbReference type="EMBL" id="CRI43264.1"/>
    </source>
</evidence>
<dbReference type="SMR" id="A0A0F7XAS0"/>
<evidence type="ECO:0000313" key="13">
    <source>
        <dbReference type="EMBL" id="CRI52317.1"/>
    </source>
</evidence>
<evidence type="ECO:0000313" key="9">
    <source>
        <dbReference type="EMBL" id="CRI46635.1"/>
    </source>
</evidence>
<evidence type="ECO:0000313" key="12">
    <source>
        <dbReference type="EMBL" id="CRI51189.1"/>
    </source>
</evidence>
<dbReference type="SUPFAM" id="SSF82607">
    <property type="entry name" value="YbaB-like"/>
    <property type="match status" value="1"/>
</dbReference>
<evidence type="ECO:0000256" key="1">
    <source>
        <dbReference type="ARBA" id="ARBA00023125"/>
    </source>
</evidence>
<dbReference type="EMBL" id="LN847229">
    <property type="protein sequence ID" value="CRI46635.1"/>
    <property type="molecule type" value="Genomic_DNA"/>
</dbReference>
<dbReference type="PIRSF" id="PIRSF004555">
    <property type="entry name" value="UCP004555"/>
    <property type="match status" value="1"/>
</dbReference>
<dbReference type="PATRIC" id="fig|83558.13.peg.42"/>
<dbReference type="EMBL" id="LN847001">
    <property type="protein sequence ID" value="CRI39913.1"/>
    <property type="molecule type" value="Genomic_DNA"/>
</dbReference>
<dbReference type="OMA" id="INDEIWN"/>
<evidence type="ECO:0000313" key="14">
    <source>
        <dbReference type="EMBL" id="CRI72677.1"/>
    </source>
</evidence>
<dbReference type="NCBIfam" id="TIGR00103">
    <property type="entry name" value="DNA_YbaB_EbfC"/>
    <property type="match status" value="1"/>
</dbReference>
<protein>
    <recommendedName>
        <fullName evidence="2">Nucleoid-associated protein BN1224_CV15_A_00420</fullName>
    </recommendedName>
</protein>
<comment type="similarity">
    <text evidence="2">Belongs to the YbaB/EbfC family.</text>
</comment>
<evidence type="ECO:0000313" key="5">
    <source>
        <dbReference type="EMBL" id="CRI41042.1"/>
    </source>
</evidence>
<dbReference type="PANTHER" id="PTHR33449:SF1">
    <property type="entry name" value="NUCLEOID-ASSOCIATED PROTEIN YBAB"/>
    <property type="match status" value="1"/>
</dbReference>
<organism evidence="4">
    <name type="scientific">Chlamydia pneumoniae</name>
    <name type="common">Chlamydophila pneumoniae</name>
    <dbReference type="NCBI Taxonomy" id="83558"/>
    <lineage>
        <taxon>Bacteria</taxon>
        <taxon>Pseudomonadati</taxon>
        <taxon>Chlamydiota</taxon>
        <taxon>Chlamydiia</taxon>
        <taxon>Chlamydiales</taxon>
        <taxon>Chlamydiaceae</taxon>
        <taxon>Chlamydia/Chlamydophila group</taxon>
        <taxon>Chlamydia</taxon>
    </lineage>
</organism>
<dbReference type="EMBL" id="LN847095">
    <property type="protein sequence ID" value="CRI43264.1"/>
    <property type="molecule type" value="Genomic_DNA"/>
</dbReference>
<gene>
    <name evidence="3" type="ORF">BN1224_CV15_A_00420</name>
    <name evidence="6" type="ORF">BN1224_DC9_AE_00310</name>
    <name evidence="5" type="ORF">BN1224_GiD_A_00430</name>
    <name evidence="7" type="ORF">BN1224_H12_AD_00250</name>
    <name evidence="8" type="ORF">BN1224_MUL2216_B_00310</name>
    <name evidence="9" type="ORF">BN1224_Panola_A_00410</name>
    <name evidence="11" type="ORF">BN1224_PB1_B_00320</name>
    <name evidence="10" type="ORF">BN1224_U1271_A_00410</name>
    <name evidence="12" type="ORF">BN1224_UZG1_A_00440</name>
    <name evidence="13" type="ORF">BN1224_Wien2_B_00280</name>
    <name evidence="14" type="ORF">BN1224_YK41_AB_00410</name>
    <name evidence="4" type="ORF">CWL029c_A_00440</name>
</gene>
<name>A0A0F7XAS0_CHLPN</name>
<comment type="function">
    <text evidence="2">Binds to DNA and alters its conformation. May be involved in regulation of gene expression, nucleoid organization and DNA protection.</text>
</comment>
<proteinExistence type="inferred from homology"/>
<evidence type="ECO:0000313" key="8">
    <source>
        <dbReference type="EMBL" id="CRI45505.1"/>
    </source>
</evidence>
<dbReference type="PANTHER" id="PTHR33449">
    <property type="entry name" value="NUCLEOID-ASSOCIATED PROTEIN YBAB"/>
    <property type="match status" value="1"/>
</dbReference>
<dbReference type="GO" id="GO:0005829">
    <property type="term" value="C:cytosol"/>
    <property type="evidence" value="ECO:0007669"/>
    <property type="project" value="TreeGrafter"/>
</dbReference>
<dbReference type="EMBL" id="LN847013">
    <property type="protein sequence ID" value="CRI42167.1"/>
    <property type="molecule type" value="Genomic_DNA"/>
</dbReference>
<evidence type="ECO:0000313" key="6">
    <source>
        <dbReference type="EMBL" id="CRI42167.1"/>
    </source>
</evidence>
<dbReference type="InterPro" id="IPR036894">
    <property type="entry name" value="YbaB-like_sf"/>
</dbReference>
<dbReference type="RefSeq" id="WP_010882689.1">
    <property type="nucleotide sequence ID" value="NZ_CP160064.1"/>
</dbReference>
<evidence type="ECO:0000313" key="10">
    <source>
        <dbReference type="EMBL" id="CRI48931.1"/>
    </source>
</evidence>
<comment type="subcellular location">
    <subcellularLocation>
        <location evidence="2">Cytoplasm</location>
        <location evidence="2">Nucleoid</location>
    </subcellularLocation>
</comment>
<comment type="subunit">
    <text evidence="2">Homodimer.</text>
</comment>
<evidence type="ECO:0000313" key="3">
    <source>
        <dbReference type="EMBL" id="CRI37646.1"/>
    </source>
</evidence>
<dbReference type="GO" id="GO:0003677">
    <property type="term" value="F:DNA binding"/>
    <property type="evidence" value="ECO:0007669"/>
    <property type="project" value="UniProtKB-UniRule"/>
</dbReference>
<dbReference type="GeneID" id="45050086"/>
<dbReference type="AlphaFoldDB" id="A0A0F7XAS0"/>
<dbReference type="EMBL" id="LN849011">
    <property type="protein sequence ID" value="CRI72677.1"/>
    <property type="molecule type" value="Genomic_DNA"/>
</dbReference>
<dbReference type="EMBL" id="LN847242">
    <property type="protein sequence ID" value="CRI48931.1"/>
    <property type="molecule type" value="Genomic_DNA"/>
</dbReference>
<evidence type="ECO:0000256" key="2">
    <source>
        <dbReference type="HAMAP-Rule" id="MF_00274"/>
    </source>
</evidence>
<dbReference type="HAMAP" id="MF_00274">
    <property type="entry name" value="DNA_YbaB_EbfC"/>
    <property type="match status" value="1"/>
</dbReference>
<dbReference type="EMBL" id="LN847240">
    <property type="protein sequence ID" value="CRI50026.1"/>
    <property type="molecule type" value="Genomic_DNA"/>
</dbReference>
<dbReference type="EMBL" id="LN846997">
    <property type="protein sequence ID" value="CRI37646.1"/>
    <property type="molecule type" value="Genomic_DNA"/>
</dbReference>
<dbReference type="InterPro" id="IPR004401">
    <property type="entry name" value="YbaB/EbfC"/>
</dbReference>
<dbReference type="Gene3D" id="3.30.1310.10">
    <property type="entry name" value="Nucleoid-associated protein YbaB-like domain"/>
    <property type="match status" value="1"/>
</dbReference>
<dbReference type="EMBL" id="LN847245">
    <property type="protein sequence ID" value="CRI51189.1"/>
    <property type="molecule type" value="Genomic_DNA"/>
</dbReference>
<reference evidence="4" key="1">
    <citation type="submission" date="2015-05" db="EMBL/GenBank/DDBJ databases">
        <authorList>
            <person name="Rattei Thomas"/>
        </authorList>
    </citation>
    <scope>NUCLEOTIDE SEQUENCE</scope>
    <source>
        <strain evidence="3">CV15</strain>
        <strain evidence="4">CWL029c</strain>
        <strain evidence="6">DC9</strain>
        <strain evidence="5">GiD</strain>
        <strain evidence="7">H12</strain>
        <strain evidence="8">MUL2216</strain>
        <strain evidence="9">Panola</strain>
        <strain evidence="11">PB1</strain>
        <strain evidence="10">U1271</strain>
        <strain evidence="12">UZG1</strain>
        <strain evidence="13">Wien2</strain>
        <strain evidence="14">YK41</strain>
    </source>
</reference>
<dbReference type="EMBL" id="LN847008">
    <property type="protein sequence ID" value="CRI41042.1"/>
    <property type="molecule type" value="Genomic_DNA"/>
</dbReference>
<evidence type="ECO:0000313" key="4">
    <source>
        <dbReference type="EMBL" id="CRI39913.1"/>
    </source>
</evidence>